<organism evidence="1 2">
    <name type="scientific">Entomophthora muscae</name>
    <dbReference type="NCBI Taxonomy" id="34485"/>
    <lineage>
        <taxon>Eukaryota</taxon>
        <taxon>Fungi</taxon>
        <taxon>Fungi incertae sedis</taxon>
        <taxon>Zoopagomycota</taxon>
        <taxon>Entomophthoromycotina</taxon>
        <taxon>Entomophthoromycetes</taxon>
        <taxon>Entomophthorales</taxon>
        <taxon>Entomophthoraceae</taxon>
        <taxon>Entomophthora</taxon>
    </lineage>
</organism>
<keyword evidence="2" id="KW-1185">Reference proteome</keyword>
<accession>A0ACC2RUC1</accession>
<dbReference type="Proteomes" id="UP001165960">
    <property type="component" value="Unassembled WGS sequence"/>
</dbReference>
<name>A0ACC2RUC1_9FUNG</name>
<comment type="caution">
    <text evidence="1">The sequence shown here is derived from an EMBL/GenBank/DDBJ whole genome shotgun (WGS) entry which is preliminary data.</text>
</comment>
<gene>
    <name evidence="1" type="ORF">DSO57_1021865</name>
</gene>
<evidence type="ECO:0000313" key="1">
    <source>
        <dbReference type="EMBL" id="KAJ9053685.1"/>
    </source>
</evidence>
<protein>
    <submittedName>
        <fullName evidence="1">Uncharacterized protein</fullName>
    </submittedName>
</protein>
<reference evidence="1" key="1">
    <citation type="submission" date="2022-04" db="EMBL/GenBank/DDBJ databases">
        <title>Genome of the entomopathogenic fungus Entomophthora muscae.</title>
        <authorList>
            <person name="Elya C."/>
            <person name="Lovett B.R."/>
            <person name="Lee E."/>
            <person name="Macias A.M."/>
            <person name="Hajek A.E."/>
            <person name="De Bivort B.L."/>
            <person name="Kasson M.T."/>
            <person name="De Fine Licht H.H."/>
            <person name="Stajich J.E."/>
        </authorList>
    </citation>
    <scope>NUCLEOTIDE SEQUENCE</scope>
    <source>
        <strain evidence="1">Berkeley</strain>
    </source>
</reference>
<sequence>MDGFALFPPWKAFLEAVEAILERYRCSYPMMIRSTPNYRMLQGDLEPPFRAGYIIYPPLQPFWGVLIGSLGMVASTQPWCPAAAGKAGHNRSQRPAHSARLQDEVVPMGTEYVVDHFPGYQVPWRIVYPTPPLSACSGVLFRAKG</sequence>
<evidence type="ECO:0000313" key="2">
    <source>
        <dbReference type="Proteomes" id="UP001165960"/>
    </source>
</evidence>
<dbReference type="EMBL" id="QTSX02006497">
    <property type="protein sequence ID" value="KAJ9053685.1"/>
    <property type="molecule type" value="Genomic_DNA"/>
</dbReference>
<proteinExistence type="predicted"/>